<dbReference type="NCBIfam" id="TIGR00975">
    <property type="entry name" value="3a0107s03"/>
    <property type="match status" value="1"/>
</dbReference>
<evidence type="ECO:0000256" key="1">
    <source>
        <dbReference type="ARBA" id="ARBA00002841"/>
    </source>
</evidence>
<protein>
    <recommendedName>
        <fullName evidence="4 7">Phosphate-binding protein PstS</fullName>
    </recommendedName>
</protein>
<keyword evidence="8" id="KW-0732">Signal</keyword>
<evidence type="ECO:0000256" key="6">
    <source>
        <dbReference type="ARBA" id="ARBA00022592"/>
    </source>
</evidence>
<keyword evidence="6 7" id="KW-0592">Phosphate transport</keyword>
<comment type="caution">
    <text evidence="10">The sequence shown here is derived from an EMBL/GenBank/DDBJ whole genome shotgun (WGS) entry which is preliminary data.</text>
</comment>
<dbReference type="GO" id="GO:0042301">
    <property type="term" value="F:phosphate ion binding"/>
    <property type="evidence" value="ECO:0007669"/>
    <property type="project" value="InterPro"/>
</dbReference>
<feature type="signal peptide" evidence="8">
    <location>
        <begin position="1"/>
        <end position="26"/>
    </location>
</feature>
<proteinExistence type="inferred from homology"/>
<evidence type="ECO:0000259" key="9">
    <source>
        <dbReference type="Pfam" id="PF12849"/>
    </source>
</evidence>
<dbReference type="EMBL" id="BOPV01000001">
    <property type="protein sequence ID" value="GIL37886.1"/>
    <property type="molecule type" value="Genomic_DNA"/>
</dbReference>
<feature type="domain" description="PBP" evidence="9">
    <location>
        <begin position="20"/>
        <end position="308"/>
    </location>
</feature>
<keyword evidence="11" id="KW-1185">Reference proteome</keyword>
<dbReference type="Gene3D" id="3.40.190.10">
    <property type="entry name" value="Periplasmic binding protein-like II"/>
    <property type="match status" value="2"/>
</dbReference>
<evidence type="ECO:0000256" key="5">
    <source>
        <dbReference type="ARBA" id="ARBA00022448"/>
    </source>
</evidence>
<evidence type="ECO:0000256" key="3">
    <source>
        <dbReference type="ARBA" id="ARBA00011529"/>
    </source>
</evidence>
<name>A0A8S8X9R3_9PROT</name>
<comment type="similarity">
    <text evidence="2 7">Belongs to the PstS family.</text>
</comment>
<dbReference type="InterPro" id="IPR050962">
    <property type="entry name" value="Phosphate-bind_PstS"/>
</dbReference>
<dbReference type="SUPFAM" id="SSF53850">
    <property type="entry name" value="Periplasmic binding protein-like II"/>
    <property type="match status" value="1"/>
</dbReference>
<accession>A0A8S8X9R3</accession>
<evidence type="ECO:0000256" key="4">
    <source>
        <dbReference type="ARBA" id="ARBA00021889"/>
    </source>
</evidence>
<gene>
    <name evidence="10" type="primary">pstS_1</name>
    <name evidence="10" type="ORF">TMPK1_01230</name>
</gene>
<dbReference type="RefSeq" id="WP_420240788.1">
    <property type="nucleotide sequence ID" value="NZ_BOPV01000001.1"/>
</dbReference>
<evidence type="ECO:0000313" key="11">
    <source>
        <dbReference type="Proteomes" id="UP000681075"/>
    </source>
</evidence>
<organism evidence="10 11">
    <name type="scientific">Roseiterribacter gracilis</name>
    <dbReference type="NCBI Taxonomy" id="2812848"/>
    <lineage>
        <taxon>Bacteria</taxon>
        <taxon>Pseudomonadati</taxon>
        <taxon>Pseudomonadota</taxon>
        <taxon>Alphaproteobacteria</taxon>
        <taxon>Rhodospirillales</taxon>
        <taxon>Roseiterribacteraceae</taxon>
        <taxon>Roseiterribacter</taxon>
    </lineage>
</organism>
<dbReference type="PIRSF" id="PIRSF002756">
    <property type="entry name" value="PstS"/>
    <property type="match status" value="1"/>
</dbReference>
<dbReference type="CDD" id="cd13565">
    <property type="entry name" value="PBP2_PstS"/>
    <property type="match status" value="1"/>
</dbReference>
<reference evidence="10" key="1">
    <citation type="submission" date="2021-02" db="EMBL/GenBank/DDBJ databases">
        <title>Genome sequence of Rhodospirillales sp. strain TMPK1 isolated from soil.</title>
        <authorList>
            <person name="Nakai R."/>
            <person name="Kusada H."/>
            <person name="Tamaki H."/>
        </authorList>
    </citation>
    <scope>NUCLEOTIDE SEQUENCE</scope>
    <source>
        <strain evidence="10">TMPK1</strain>
    </source>
</reference>
<evidence type="ECO:0000256" key="7">
    <source>
        <dbReference type="PIRNR" id="PIRNR002756"/>
    </source>
</evidence>
<dbReference type="NCBIfam" id="NF008171">
    <property type="entry name" value="PRK10918.1"/>
    <property type="match status" value="1"/>
</dbReference>
<evidence type="ECO:0000256" key="2">
    <source>
        <dbReference type="ARBA" id="ARBA00008725"/>
    </source>
</evidence>
<dbReference type="GO" id="GO:0035435">
    <property type="term" value="P:phosphate ion transmembrane transport"/>
    <property type="evidence" value="ECO:0007669"/>
    <property type="project" value="InterPro"/>
</dbReference>
<evidence type="ECO:0000256" key="8">
    <source>
        <dbReference type="SAM" id="SignalP"/>
    </source>
</evidence>
<dbReference type="Proteomes" id="UP000681075">
    <property type="component" value="Unassembled WGS sequence"/>
</dbReference>
<evidence type="ECO:0000313" key="10">
    <source>
        <dbReference type="EMBL" id="GIL37886.1"/>
    </source>
</evidence>
<comment type="subunit">
    <text evidence="3 7">The complex is composed of two ATP-binding proteins (PstB), two transmembrane proteins (PstC and PstA) and a solute-binding protein (PstS).</text>
</comment>
<sequence length="349" mass="36795">MQNFIKKAFQVALVAGALATAGTASAAELSGAGASFPYPIYAKWAEAYKAKTGTALNYQSIGSGGGIKQIKAKTVDFGASDAPLKPEELKEAGLVQFPAIVGGIVPVVNVAGLKPGELKLTGAVLADIFLGKVTTWNDVQITTLNPGLELPSGAISVVRRSDGSGTTFNFTDYLAKQSPKWKSDVGVNTAVEWPVGVGGKGNEGVAAMVGQTQGSIGYVEYAYAKQNKLTHVLVQNHAGKYVEPNNASFQAAAATADWSKAPGFYLILTDAPGEKAWPIAASSFILLHAKSDKPAQTAEVLKFFDWSFKNGAKLAEELDYVALPDNLVKLIADSWKQIQGSDNQPVWKS</sequence>
<dbReference type="PANTHER" id="PTHR42996:SF1">
    <property type="entry name" value="PHOSPHATE-BINDING PROTEIN PSTS"/>
    <property type="match status" value="1"/>
</dbReference>
<comment type="function">
    <text evidence="1 7">Part of the ABC transporter complex PstSACB involved in phosphate import.</text>
</comment>
<keyword evidence="5 7" id="KW-0813">Transport</keyword>
<dbReference type="Pfam" id="PF12849">
    <property type="entry name" value="PBP_like_2"/>
    <property type="match status" value="1"/>
</dbReference>
<dbReference type="InterPro" id="IPR024370">
    <property type="entry name" value="PBP_domain"/>
</dbReference>
<dbReference type="GO" id="GO:0043190">
    <property type="term" value="C:ATP-binding cassette (ABC) transporter complex"/>
    <property type="evidence" value="ECO:0007669"/>
    <property type="project" value="InterPro"/>
</dbReference>
<dbReference type="AlphaFoldDB" id="A0A8S8X9R3"/>
<feature type="chain" id="PRO_5035921175" description="Phosphate-binding protein PstS" evidence="8">
    <location>
        <begin position="27"/>
        <end position="349"/>
    </location>
</feature>
<dbReference type="PANTHER" id="PTHR42996">
    <property type="entry name" value="PHOSPHATE-BINDING PROTEIN PSTS"/>
    <property type="match status" value="1"/>
</dbReference>
<dbReference type="InterPro" id="IPR005673">
    <property type="entry name" value="ABC_phos-bd_PstS"/>
</dbReference>